<reference evidence="12 13" key="1">
    <citation type="submission" date="2016-11" db="EMBL/GenBank/DDBJ databases">
        <authorList>
            <person name="Varghese N."/>
            <person name="Submissions S."/>
        </authorList>
    </citation>
    <scope>NUCLEOTIDE SEQUENCE [LARGE SCALE GENOMIC DNA]</scope>
    <source>
        <strain evidence="12 13">DSM 15287</strain>
    </source>
</reference>
<name>A0A1M6AY51_9FIRM</name>
<dbReference type="NCBIfam" id="TIGR00726">
    <property type="entry name" value="peptidoglycan editing factor PgeF"/>
    <property type="match status" value="1"/>
</dbReference>
<evidence type="ECO:0000256" key="8">
    <source>
        <dbReference type="ARBA" id="ARBA00047989"/>
    </source>
</evidence>
<dbReference type="Pfam" id="PF02578">
    <property type="entry name" value="Cu-oxidase_4"/>
    <property type="match status" value="1"/>
</dbReference>
<evidence type="ECO:0000256" key="9">
    <source>
        <dbReference type="ARBA" id="ARBA00048968"/>
    </source>
</evidence>
<keyword evidence="7" id="KW-0862">Zinc</keyword>
<evidence type="ECO:0000256" key="5">
    <source>
        <dbReference type="ARBA" id="ARBA00022723"/>
    </source>
</evidence>
<evidence type="ECO:0000256" key="2">
    <source>
        <dbReference type="ARBA" id="ARBA00003215"/>
    </source>
</evidence>
<dbReference type="Proteomes" id="UP000322917">
    <property type="component" value="Unassembled WGS sequence"/>
</dbReference>
<dbReference type="GO" id="GO:0005507">
    <property type="term" value="F:copper ion binding"/>
    <property type="evidence" value="ECO:0007669"/>
    <property type="project" value="TreeGrafter"/>
</dbReference>
<comment type="similarity">
    <text evidence="3 11">Belongs to the purine nucleoside phosphorylase YfiH/LACC1 family.</text>
</comment>
<comment type="catalytic activity">
    <reaction evidence="8">
        <text>adenosine + H2O + H(+) = inosine + NH4(+)</text>
        <dbReference type="Rhea" id="RHEA:24408"/>
        <dbReference type="ChEBI" id="CHEBI:15377"/>
        <dbReference type="ChEBI" id="CHEBI:15378"/>
        <dbReference type="ChEBI" id="CHEBI:16335"/>
        <dbReference type="ChEBI" id="CHEBI:17596"/>
        <dbReference type="ChEBI" id="CHEBI:28938"/>
        <dbReference type="EC" id="3.5.4.4"/>
    </reaction>
    <physiologicalReaction direction="left-to-right" evidence="8">
        <dbReference type="Rhea" id="RHEA:24409"/>
    </physiologicalReaction>
</comment>
<dbReference type="PANTHER" id="PTHR30616">
    <property type="entry name" value="UNCHARACTERIZED PROTEIN YFIH"/>
    <property type="match status" value="1"/>
</dbReference>
<comment type="catalytic activity">
    <reaction evidence="1">
        <text>inosine + phosphate = alpha-D-ribose 1-phosphate + hypoxanthine</text>
        <dbReference type="Rhea" id="RHEA:27646"/>
        <dbReference type="ChEBI" id="CHEBI:17368"/>
        <dbReference type="ChEBI" id="CHEBI:17596"/>
        <dbReference type="ChEBI" id="CHEBI:43474"/>
        <dbReference type="ChEBI" id="CHEBI:57720"/>
        <dbReference type="EC" id="2.4.2.1"/>
    </reaction>
    <physiologicalReaction direction="left-to-right" evidence="1">
        <dbReference type="Rhea" id="RHEA:27647"/>
    </physiologicalReaction>
</comment>
<dbReference type="EMBL" id="FQZD01000004">
    <property type="protein sequence ID" value="SHI41376.1"/>
    <property type="molecule type" value="Genomic_DNA"/>
</dbReference>
<dbReference type="Gene3D" id="3.60.140.10">
    <property type="entry name" value="CNF1/YfiH-like putative cysteine hydrolases"/>
    <property type="match status" value="1"/>
</dbReference>
<organism evidence="12 13">
    <name type="scientific">Propionispora hippei DSM 15287</name>
    <dbReference type="NCBI Taxonomy" id="1123003"/>
    <lineage>
        <taxon>Bacteria</taxon>
        <taxon>Bacillati</taxon>
        <taxon>Bacillota</taxon>
        <taxon>Negativicutes</taxon>
        <taxon>Selenomonadales</taxon>
        <taxon>Sporomusaceae</taxon>
        <taxon>Propionispora</taxon>
    </lineage>
</organism>
<dbReference type="CDD" id="cd16833">
    <property type="entry name" value="YfiH"/>
    <property type="match status" value="1"/>
</dbReference>
<evidence type="ECO:0000256" key="4">
    <source>
        <dbReference type="ARBA" id="ARBA00022679"/>
    </source>
</evidence>
<protein>
    <recommendedName>
        <fullName evidence="11">Purine nucleoside phosphorylase</fullName>
    </recommendedName>
</protein>
<evidence type="ECO:0000313" key="12">
    <source>
        <dbReference type="EMBL" id="SHI41376.1"/>
    </source>
</evidence>
<evidence type="ECO:0000256" key="3">
    <source>
        <dbReference type="ARBA" id="ARBA00007353"/>
    </source>
</evidence>
<keyword evidence="13" id="KW-1185">Reference proteome</keyword>
<sequence>MKGGATLGTFSIQHREGIWNGTFSHFSAFGLKHGVSARLGGISNEPFTSLNLALHVGDDPDAVRTNRQLYCRALDIPAAALATAEQIHGDSIHLITARDYGRGAVNYQESLPQTDALITQVPGIPLMLFFADCVPVLIFDPVQQAIAVVHAGWKGTVALLARKTILAMQKYCQTQPEDCLVGIAPSIGPCCYKVDAPVIERLRASFVHWESLLKEEETHWKLNLWEANRQQLREMGVKDENIINSQVCTACNSSLFFSYRKEQGKTGRLAAFIML</sequence>
<dbReference type="GO" id="GO:0017061">
    <property type="term" value="F:S-methyl-5-thioadenosine phosphorylase activity"/>
    <property type="evidence" value="ECO:0007669"/>
    <property type="project" value="UniProtKB-EC"/>
</dbReference>
<evidence type="ECO:0000256" key="11">
    <source>
        <dbReference type="RuleBase" id="RU361274"/>
    </source>
</evidence>
<dbReference type="InterPro" id="IPR038371">
    <property type="entry name" value="Cu_polyphenol_OxRdtase_sf"/>
</dbReference>
<proteinExistence type="inferred from homology"/>
<evidence type="ECO:0000256" key="1">
    <source>
        <dbReference type="ARBA" id="ARBA00000553"/>
    </source>
</evidence>
<dbReference type="InterPro" id="IPR011324">
    <property type="entry name" value="Cytotoxic_necrot_fac-like_cat"/>
</dbReference>
<comment type="function">
    <text evidence="2">Purine nucleoside enzyme that catalyzes the phosphorolysis of adenosine and inosine nucleosides, yielding D-ribose 1-phosphate and the respective free bases, adenine and hypoxanthine. Also catalyzes the phosphorolysis of S-methyl-5'-thioadenosine into adenine and S-methyl-5-thio-alpha-D-ribose 1-phosphate. Also has adenosine deaminase activity.</text>
</comment>
<gene>
    <name evidence="12" type="ORF">SAMN02745170_00332</name>
</gene>
<dbReference type="GO" id="GO:0016787">
    <property type="term" value="F:hydrolase activity"/>
    <property type="evidence" value="ECO:0007669"/>
    <property type="project" value="UniProtKB-KW"/>
</dbReference>
<comment type="catalytic activity">
    <reaction evidence="9">
        <text>adenosine + phosphate = alpha-D-ribose 1-phosphate + adenine</text>
        <dbReference type="Rhea" id="RHEA:27642"/>
        <dbReference type="ChEBI" id="CHEBI:16335"/>
        <dbReference type="ChEBI" id="CHEBI:16708"/>
        <dbReference type="ChEBI" id="CHEBI:43474"/>
        <dbReference type="ChEBI" id="CHEBI:57720"/>
        <dbReference type="EC" id="2.4.2.1"/>
    </reaction>
    <physiologicalReaction direction="left-to-right" evidence="9">
        <dbReference type="Rhea" id="RHEA:27643"/>
    </physiologicalReaction>
</comment>
<dbReference type="AlphaFoldDB" id="A0A1M6AY51"/>
<keyword evidence="4" id="KW-0808">Transferase</keyword>
<keyword evidence="6" id="KW-0378">Hydrolase</keyword>
<accession>A0A1M6AY51</accession>
<dbReference type="InterPro" id="IPR003730">
    <property type="entry name" value="Cu_polyphenol_OxRdtase"/>
</dbReference>
<evidence type="ECO:0000256" key="10">
    <source>
        <dbReference type="ARBA" id="ARBA00049893"/>
    </source>
</evidence>
<comment type="catalytic activity">
    <reaction evidence="10">
        <text>S-methyl-5'-thioadenosine + phosphate = 5-(methylsulfanyl)-alpha-D-ribose 1-phosphate + adenine</text>
        <dbReference type="Rhea" id="RHEA:11852"/>
        <dbReference type="ChEBI" id="CHEBI:16708"/>
        <dbReference type="ChEBI" id="CHEBI:17509"/>
        <dbReference type="ChEBI" id="CHEBI:43474"/>
        <dbReference type="ChEBI" id="CHEBI:58533"/>
        <dbReference type="EC" id="2.4.2.28"/>
    </reaction>
    <physiologicalReaction direction="left-to-right" evidence="10">
        <dbReference type="Rhea" id="RHEA:11853"/>
    </physiologicalReaction>
</comment>
<evidence type="ECO:0000256" key="6">
    <source>
        <dbReference type="ARBA" id="ARBA00022801"/>
    </source>
</evidence>
<keyword evidence="5" id="KW-0479">Metal-binding</keyword>
<dbReference type="PANTHER" id="PTHR30616:SF2">
    <property type="entry name" value="PURINE NUCLEOSIDE PHOSPHORYLASE LACC1"/>
    <property type="match status" value="1"/>
</dbReference>
<evidence type="ECO:0000313" key="13">
    <source>
        <dbReference type="Proteomes" id="UP000322917"/>
    </source>
</evidence>
<evidence type="ECO:0000256" key="7">
    <source>
        <dbReference type="ARBA" id="ARBA00022833"/>
    </source>
</evidence>
<dbReference type="SUPFAM" id="SSF64438">
    <property type="entry name" value="CNF1/YfiH-like putative cysteine hydrolases"/>
    <property type="match status" value="1"/>
</dbReference>
<dbReference type="OrthoDB" id="4279at2"/>